<dbReference type="InterPro" id="IPR050742">
    <property type="entry name" value="Helicase_Restrict-Modif_Enz"/>
</dbReference>
<dbReference type="InterPro" id="IPR027417">
    <property type="entry name" value="P-loop_NTPase"/>
</dbReference>
<dbReference type="EMBL" id="LHYB01000015">
    <property type="protein sequence ID" value="KXB04707.1"/>
    <property type="molecule type" value="Genomic_DNA"/>
</dbReference>
<dbReference type="GO" id="GO:0140097">
    <property type="term" value="F:catalytic activity, acting on DNA"/>
    <property type="evidence" value="ECO:0007669"/>
    <property type="project" value="UniProtKB-ARBA"/>
</dbReference>
<comment type="caution">
    <text evidence="2">The sequence shown here is derived from an EMBL/GenBank/DDBJ whole genome shotgun (WGS) entry which is preliminary data.</text>
</comment>
<dbReference type="Pfam" id="PF04851">
    <property type="entry name" value="ResIII"/>
    <property type="match status" value="1"/>
</dbReference>
<dbReference type="CDD" id="cd18032">
    <property type="entry name" value="DEXHc_RE_I_III_res"/>
    <property type="match status" value="1"/>
</dbReference>
<dbReference type="GO" id="GO:0005524">
    <property type="term" value="F:ATP binding"/>
    <property type="evidence" value="ECO:0007669"/>
    <property type="project" value="InterPro"/>
</dbReference>
<gene>
    <name evidence="2" type="ORF">AKJ48_01615</name>
</gene>
<dbReference type="InterPro" id="IPR013670">
    <property type="entry name" value="EcoEI_R_C_dom"/>
</dbReference>
<sequence length="616" mass="71454">RKIRTFHSSQALEEILSKDYSKAKEWLKNTPVEETDPNLWDHQNTGVEKVEEALQENKTRMLVQMATGTGKTRLACALIYRLLKAGYANRVLFLVDRTNLATQAEAAFQNYNVGGGLRMGEVYKIGMLEDGALPKNAKITIATLQGMYSLIEHHDEVNLPPHLFDFIISDECHRSIYGDWRVVLNSFDATQLGLTATPATHTVSYFHRNLVHQYRYDTAVEEEHLVPYETYRIETGITAKGLYYSGEAYEPSDLERKITVPDRNRLIAKEFRENSEDGQKTLIFAVNDNHAAQLEKIFREVYSDKDDRYVKKITYTTDSPHDWLRRFQTRPYPKIAVTVDMISTGIDIKPLENLVFIRPTRSIILYNQMVGRGVRKCKEIDKEKFTIYDCIGIVEYFRGKSPFGEYIPRKPGKKVKPIEKRKPKEIIIADDVEDEIVFSGYTFSTEDGREIRPDDYAQTFEDYIRENKDEIDAIQIIMESPEDLKRKHIRELSKKLRSQSEQFTEERLQKAYKQEMVDLIGFVKHALGEESFPTTKERVEKAFNAWKQEHGFTKEELKWLELVKRHFIRNKTIKKEDFSLIPFSRHGGWHAAVEAFGGASRLNNLLGELNNQVILV</sequence>
<feature type="domain" description="Helicase ATP-binding" evidence="1">
    <location>
        <begin position="52"/>
        <end position="216"/>
    </location>
</feature>
<dbReference type="InterPro" id="IPR014001">
    <property type="entry name" value="Helicase_ATP-bd"/>
</dbReference>
<dbReference type="CDD" id="cd18799">
    <property type="entry name" value="SF2_C_EcoAI-like"/>
    <property type="match status" value="1"/>
</dbReference>
<dbReference type="SMART" id="SM00487">
    <property type="entry name" value="DEXDc"/>
    <property type="match status" value="1"/>
</dbReference>
<dbReference type="AlphaFoldDB" id="A0A133VE80"/>
<dbReference type="Pfam" id="PF00271">
    <property type="entry name" value="Helicase_C"/>
    <property type="match status" value="1"/>
</dbReference>
<dbReference type="GO" id="GO:0006304">
    <property type="term" value="P:DNA modification"/>
    <property type="evidence" value="ECO:0007669"/>
    <property type="project" value="InterPro"/>
</dbReference>
<reference evidence="2 3" key="1">
    <citation type="journal article" date="2016" name="Sci. Rep.">
        <title>Metabolic traits of an uncultured archaeal lineage -MSBL1- from brine pools of the Red Sea.</title>
        <authorList>
            <person name="Mwirichia R."/>
            <person name="Alam I."/>
            <person name="Rashid M."/>
            <person name="Vinu M."/>
            <person name="Ba-Alawi W."/>
            <person name="Anthony Kamau A."/>
            <person name="Kamanda Ngugi D."/>
            <person name="Goker M."/>
            <person name="Klenk H.P."/>
            <person name="Bajic V."/>
            <person name="Stingl U."/>
        </authorList>
    </citation>
    <scope>NUCLEOTIDE SEQUENCE [LARGE SCALE GENOMIC DNA]</scope>
    <source>
        <strain evidence="2">SCGC-AAA261O19</strain>
    </source>
</reference>
<dbReference type="PATRIC" id="fig|1698277.3.peg.151"/>
<protein>
    <recommendedName>
        <fullName evidence="1">Helicase ATP-binding domain-containing protein</fullName>
    </recommendedName>
</protein>
<dbReference type="Pfam" id="PF08463">
    <property type="entry name" value="EcoEI_R_C"/>
    <property type="match status" value="1"/>
</dbReference>
<dbReference type="GO" id="GO:0120545">
    <property type="term" value="F:nucleic acid conformation isomerase activity"/>
    <property type="evidence" value="ECO:0007669"/>
    <property type="project" value="UniProtKB-ARBA"/>
</dbReference>
<dbReference type="Proteomes" id="UP000070076">
    <property type="component" value="Unassembled WGS sequence"/>
</dbReference>
<dbReference type="PROSITE" id="PS51192">
    <property type="entry name" value="HELICASE_ATP_BIND_1"/>
    <property type="match status" value="1"/>
</dbReference>
<name>A0A133VE80_9EURY</name>
<dbReference type="GO" id="GO:0003677">
    <property type="term" value="F:DNA binding"/>
    <property type="evidence" value="ECO:0007669"/>
    <property type="project" value="InterPro"/>
</dbReference>
<keyword evidence="3" id="KW-1185">Reference proteome</keyword>
<dbReference type="PANTHER" id="PTHR47396:SF1">
    <property type="entry name" value="ATP-DEPENDENT HELICASE IRC3-RELATED"/>
    <property type="match status" value="1"/>
</dbReference>
<dbReference type="InterPro" id="IPR001650">
    <property type="entry name" value="Helicase_C-like"/>
</dbReference>
<proteinExistence type="predicted"/>
<evidence type="ECO:0000313" key="2">
    <source>
        <dbReference type="EMBL" id="KXB04707.1"/>
    </source>
</evidence>
<evidence type="ECO:0000313" key="3">
    <source>
        <dbReference type="Proteomes" id="UP000070076"/>
    </source>
</evidence>
<dbReference type="SUPFAM" id="SSF52540">
    <property type="entry name" value="P-loop containing nucleoside triphosphate hydrolases"/>
    <property type="match status" value="1"/>
</dbReference>
<dbReference type="InterPro" id="IPR006935">
    <property type="entry name" value="Helicase/UvrB_N"/>
</dbReference>
<dbReference type="GO" id="GO:0016787">
    <property type="term" value="F:hydrolase activity"/>
    <property type="evidence" value="ECO:0007669"/>
    <property type="project" value="InterPro"/>
</dbReference>
<organism evidence="2 3">
    <name type="scientific">candidate division MSBL1 archaeon SCGC-AAA261O19</name>
    <dbReference type="NCBI Taxonomy" id="1698277"/>
    <lineage>
        <taxon>Archaea</taxon>
        <taxon>Methanobacteriati</taxon>
        <taxon>Methanobacteriota</taxon>
        <taxon>candidate division MSBL1</taxon>
    </lineage>
</organism>
<dbReference type="Gene3D" id="3.40.50.300">
    <property type="entry name" value="P-loop containing nucleotide triphosphate hydrolases"/>
    <property type="match status" value="2"/>
</dbReference>
<dbReference type="PANTHER" id="PTHR47396">
    <property type="entry name" value="TYPE I RESTRICTION ENZYME ECOKI R PROTEIN"/>
    <property type="match status" value="1"/>
</dbReference>
<feature type="non-terminal residue" evidence="2">
    <location>
        <position position="1"/>
    </location>
</feature>
<dbReference type="GO" id="GO:0005829">
    <property type="term" value="C:cytosol"/>
    <property type="evidence" value="ECO:0007669"/>
    <property type="project" value="TreeGrafter"/>
</dbReference>
<evidence type="ECO:0000259" key="1">
    <source>
        <dbReference type="PROSITE" id="PS51192"/>
    </source>
</evidence>
<accession>A0A133VE80</accession>